<reference evidence="1 2" key="1">
    <citation type="journal article" date="2023" name="Science">
        <title>Complex scaffold remodeling in plant triterpene biosynthesis.</title>
        <authorList>
            <person name="De La Pena R."/>
            <person name="Hodgson H."/>
            <person name="Liu J.C."/>
            <person name="Stephenson M.J."/>
            <person name="Martin A.C."/>
            <person name="Owen C."/>
            <person name="Harkess A."/>
            <person name="Leebens-Mack J."/>
            <person name="Jimenez L.E."/>
            <person name="Osbourn A."/>
            <person name="Sattely E.S."/>
        </authorList>
    </citation>
    <scope>NUCLEOTIDE SEQUENCE [LARGE SCALE GENOMIC DNA]</scope>
    <source>
        <strain evidence="2">cv. JPN11</strain>
        <tissue evidence="1">Leaf</tissue>
    </source>
</reference>
<comment type="caution">
    <text evidence="1">The sequence shown here is derived from an EMBL/GenBank/DDBJ whole genome shotgun (WGS) entry which is preliminary data.</text>
</comment>
<keyword evidence="2" id="KW-1185">Reference proteome</keyword>
<sequence>MASRNQATLLAVCFAALVMAVIAMDDMPGMYMAPTPNPGTAAPPSPGNLVSPSVLMIGFLAFIVTFLGF</sequence>
<evidence type="ECO:0000313" key="1">
    <source>
        <dbReference type="EMBL" id="KAJ4711182.1"/>
    </source>
</evidence>
<protein>
    <submittedName>
        <fullName evidence="1">Uncharacterized protein</fullName>
    </submittedName>
</protein>
<gene>
    <name evidence="1" type="ORF">OWV82_017243</name>
</gene>
<name>A0ACC1XJM9_MELAZ</name>
<accession>A0ACC1XJM9</accession>
<proteinExistence type="predicted"/>
<evidence type="ECO:0000313" key="2">
    <source>
        <dbReference type="Proteomes" id="UP001164539"/>
    </source>
</evidence>
<dbReference type="EMBL" id="CM051402">
    <property type="protein sequence ID" value="KAJ4711182.1"/>
    <property type="molecule type" value="Genomic_DNA"/>
</dbReference>
<dbReference type="Proteomes" id="UP001164539">
    <property type="component" value="Chromosome 9"/>
</dbReference>
<organism evidence="1 2">
    <name type="scientific">Melia azedarach</name>
    <name type="common">Chinaberry tree</name>
    <dbReference type="NCBI Taxonomy" id="155640"/>
    <lineage>
        <taxon>Eukaryota</taxon>
        <taxon>Viridiplantae</taxon>
        <taxon>Streptophyta</taxon>
        <taxon>Embryophyta</taxon>
        <taxon>Tracheophyta</taxon>
        <taxon>Spermatophyta</taxon>
        <taxon>Magnoliopsida</taxon>
        <taxon>eudicotyledons</taxon>
        <taxon>Gunneridae</taxon>
        <taxon>Pentapetalae</taxon>
        <taxon>rosids</taxon>
        <taxon>malvids</taxon>
        <taxon>Sapindales</taxon>
        <taxon>Meliaceae</taxon>
        <taxon>Melia</taxon>
    </lineage>
</organism>